<dbReference type="GO" id="GO:0005524">
    <property type="term" value="F:ATP binding"/>
    <property type="evidence" value="ECO:0007669"/>
    <property type="project" value="UniProtKB-KW"/>
</dbReference>
<dbReference type="Pfam" id="PF07714">
    <property type="entry name" value="PK_Tyr_Ser-Thr"/>
    <property type="match status" value="1"/>
</dbReference>
<dbReference type="SUPFAM" id="SSF56112">
    <property type="entry name" value="Protein kinase-like (PK-like)"/>
    <property type="match status" value="1"/>
</dbReference>
<proteinExistence type="predicted"/>
<organism evidence="5 6">
    <name type="scientific">Hevea brasiliensis</name>
    <name type="common">Para rubber tree</name>
    <name type="synonym">Siphonia brasiliensis</name>
    <dbReference type="NCBI Taxonomy" id="3981"/>
    <lineage>
        <taxon>Eukaryota</taxon>
        <taxon>Viridiplantae</taxon>
        <taxon>Streptophyta</taxon>
        <taxon>Embryophyta</taxon>
        <taxon>Tracheophyta</taxon>
        <taxon>Spermatophyta</taxon>
        <taxon>Magnoliopsida</taxon>
        <taxon>eudicotyledons</taxon>
        <taxon>Gunneridae</taxon>
        <taxon>Pentapetalae</taxon>
        <taxon>rosids</taxon>
        <taxon>fabids</taxon>
        <taxon>Malpighiales</taxon>
        <taxon>Euphorbiaceae</taxon>
        <taxon>Crotonoideae</taxon>
        <taxon>Micrandreae</taxon>
        <taxon>Hevea</taxon>
    </lineage>
</organism>
<sequence length="352" mass="39802">MFTGKIEPRVIQRDAYTTAIKVLVAVKAEKVISKTALTWALTHIVLPGECITLLAVFSDCKTGKRFWSFPRLTSDCRSSQREWLPDRICEISESCSRMVLQFHNQVEYDQGARAGVVGLSQSHQKEYTATSSIRSAVSLGTTSQCLLPYAHCVITREQEAPLDWHSRMRIAIGTARGLRYRHEDCRVGCIMHRDIRPNNILITHDFEPLVADFALARYLAPEYIDGGKITHKVDVYAFDVVLLELMTGQRISELHFYEGLHFLSDWYTLAAQDPSHVLTKISRLLDPYLATEQVHEFPYQLQVMGQATFLCLHPDPESRPAMTKVLKILEGVDLARPLGLDLNSVGSRSGHF</sequence>
<feature type="domain" description="Protein kinase" evidence="4">
    <location>
        <begin position="1"/>
        <end position="332"/>
    </location>
</feature>
<keyword evidence="3" id="KW-0067">ATP-binding</keyword>
<gene>
    <name evidence="5" type="ORF">GH714_014629</name>
</gene>
<comment type="caution">
    <text evidence="5">The sequence shown here is derived from an EMBL/GenBank/DDBJ whole genome shotgun (WGS) entry which is preliminary data.</text>
</comment>
<keyword evidence="1" id="KW-0418">Kinase</keyword>
<evidence type="ECO:0000256" key="2">
    <source>
        <dbReference type="ARBA" id="ARBA00022741"/>
    </source>
</evidence>
<evidence type="ECO:0000313" key="6">
    <source>
        <dbReference type="Proteomes" id="UP000467840"/>
    </source>
</evidence>
<evidence type="ECO:0000256" key="3">
    <source>
        <dbReference type="ARBA" id="ARBA00022840"/>
    </source>
</evidence>
<dbReference type="InterPro" id="IPR001245">
    <property type="entry name" value="Ser-Thr/Tyr_kinase_cat_dom"/>
</dbReference>
<dbReference type="EMBL" id="JAAGAX010000001">
    <property type="protein sequence ID" value="KAF2324473.1"/>
    <property type="molecule type" value="Genomic_DNA"/>
</dbReference>
<keyword evidence="1" id="KW-0808">Transferase</keyword>
<keyword evidence="6" id="KW-1185">Reference proteome</keyword>
<dbReference type="PROSITE" id="PS50011">
    <property type="entry name" value="PROTEIN_KINASE_DOM"/>
    <property type="match status" value="1"/>
</dbReference>
<dbReference type="PANTHER" id="PTHR47989:SF14">
    <property type="entry name" value="INACTIVE PROTEIN KINASE SELMODRAFT_444075"/>
    <property type="match status" value="1"/>
</dbReference>
<dbReference type="SMART" id="SM00219">
    <property type="entry name" value="TyrKc"/>
    <property type="match status" value="1"/>
</dbReference>
<dbReference type="PANTHER" id="PTHR47989">
    <property type="entry name" value="OS01G0750732 PROTEIN"/>
    <property type="match status" value="1"/>
</dbReference>
<dbReference type="PROSITE" id="PS00109">
    <property type="entry name" value="PROTEIN_KINASE_TYR"/>
    <property type="match status" value="1"/>
</dbReference>
<dbReference type="Proteomes" id="UP000467840">
    <property type="component" value="Chromosome 5"/>
</dbReference>
<evidence type="ECO:0000256" key="1">
    <source>
        <dbReference type="ARBA" id="ARBA00022527"/>
    </source>
</evidence>
<dbReference type="InterPro" id="IPR000719">
    <property type="entry name" value="Prot_kinase_dom"/>
</dbReference>
<dbReference type="GO" id="GO:0004713">
    <property type="term" value="F:protein tyrosine kinase activity"/>
    <property type="evidence" value="ECO:0007669"/>
    <property type="project" value="InterPro"/>
</dbReference>
<dbReference type="InterPro" id="IPR020635">
    <property type="entry name" value="Tyr_kinase_cat_dom"/>
</dbReference>
<evidence type="ECO:0000313" key="5">
    <source>
        <dbReference type="EMBL" id="KAF2324473.1"/>
    </source>
</evidence>
<keyword evidence="1" id="KW-0723">Serine/threonine-protein kinase</keyword>
<keyword evidence="2" id="KW-0547">Nucleotide-binding</keyword>
<evidence type="ECO:0000259" key="4">
    <source>
        <dbReference type="PROSITE" id="PS50011"/>
    </source>
</evidence>
<accession>A0A6A6NH48</accession>
<reference evidence="5 6" key="1">
    <citation type="journal article" date="2020" name="Mol. Plant">
        <title>The Chromosome-Based Rubber Tree Genome Provides New Insights into Spurge Genome Evolution and Rubber Biosynthesis.</title>
        <authorList>
            <person name="Liu J."/>
            <person name="Shi C."/>
            <person name="Shi C.C."/>
            <person name="Li W."/>
            <person name="Zhang Q.J."/>
            <person name="Zhang Y."/>
            <person name="Li K."/>
            <person name="Lu H.F."/>
            <person name="Shi C."/>
            <person name="Zhu S.T."/>
            <person name="Xiao Z.Y."/>
            <person name="Nan H."/>
            <person name="Yue Y."/>
            <person name="Zhu X.G."/>
            <person name="Wu Y."/>
            <person name="Hong X.N."/>
            <person name="Fan G.Y."/>
            <person name="Tong Y."/>
            <person name="Zhang D."/>
            <person name="Mao C.L."/>
            <person name="Liu Y.L."/>
            <person name="Hao S.J."/>
            <person name="Liu W.Q."/>
            <person name="Lv M.Q."/>
            <person name="Zhang H.B."/>
            <person name="Liu Y."/>
            <person name="Hu-Tang G.R."/>
            <person name="Wang J.P."/>
            <person name="Wang J.H."/>
            <person name="Sun Y.H."/>
            <person name="Ni S.B."/>
            <person name="Chen W.B."/>
            <person name="Zhang X.C."/>
            <person name="Jiao Y.N."/>
            <person name="Eichler E.E."/>
            <person name="Li G.H."/>
            <person name="Liu X."/>
            <person name="Gao L.Z."/>
        </authorList>
    </citation>
    <scope>NUCLEOTIDE SEQUENCE [LARGE SCALE GENOMIC DNA]</scope>
    <source>
        <strain evidence="6">cv. GT1</strain>
        <tissue evidence="5">Leaf</tissue>
    </source>
</reference>
<dbReference type="AlphaFoldDB" id="A0A6A6NH48"/>
<dbReference type="InterPro" id="IPR008266">
    <property type="entry name" value="Tyr_kinase_AS"/>
</dbReference>
<name>A0A6A6NH48_HEVBR</name>
<dbReference type="Gene3D" id="1.10.510.10">
    <property type="entry name" value="Transferase(Phosphotransferase) domain 1"/>
    <property type="match status" value="1"/>
</dbReference>
<protein>
    <recommendedName>
        <fullName evidence="4">Protein kinase domain-containing protein</fullName>
    </recommendedName>
</protein>
<dbReference type="InterPro" id="IPR011009">
    <property type="entry name" value="Kinase-like_dom_sf"/>
</dbReference>
<dbReference type="GO" id="GO:0004674">
    <property type="term" value="F:protein serine/threonine kinase activity"/>
    <property type="evidence" value="ECO:0007669"/>
    <property type="project" value="UniProtKB-KW"/>
</dbReference>